<reference evidence="1 2" key="1">
    <citation type="submission" date="2021-10" db="EMBL/GenBank/DDBJ databases">
        <title>Lutispora strain m25 sp. nov., a thermophilic, non-spore-forming bacterium isolated from a lab-scale methanogenic bioreactor digesting anaerobic sludge.</title>
        <authorList>
            <person name="El Houari A."/>
            <person name="Mcdonald J."/>
        </authorList>
    </citation>
    <scope>NUCLEOTIDE SEQUENCE [LARGE SCALE GENOMIC DNA]</scope>
    <source>
        <strain evidence="2">m25</strain>
    </source>
</reference>
<dbReference type="InterPro" id="IPR035924">
    <property type="entry name" value="FlaG-like_sf"/>
</dbReference>
<gene>
    <name evidence="1" type="ORF">LJD61_03545</name>
</gene>
<keyword evidence="1" id="KW-0966">Cell projection</keyword>
<name>A0ABT1NEL4_9FIRM</name>
<sequence>MRIESVANISPMQTTGSISSEVRKNASNVQAISSNSNNQKDNYSYQELSQKTKYELSIDESVWINMIERANKAITGATCSFEYSIHESTKQIMVKVINRDTKEIIREIPPEKILDMVAKMWEMAGILVDERR</sequence>
<evidence type="ECO:0000313" key="2">
    <source>
        <dbReference type="Proteomes" id="UP001651880"/>
    </source>
</evidence>
<dbReference type="Pfam" id="PF03646">
    <property type="entry name" value="FlaG"/>
    <property type="match status" value="1"/>
</dbReference>
<keyword evidence="1" id="KW-0969">Cilium</keyword>
<keyword evidence="2" id="KW-1185">Reference proteome</keyword>
<evidence type="ECO:0000313" key="1">
    <source>
        <dbReference type="EMBL" id="MCQ1528618.1"/>
    </source>
</evidence>
<dbReference type="RefSeq" id="WP_255226137.1">
    <property type="nucleotide sequence ID" value="NZ_JAJEKE010000002.1"/>
</dbReference>
<dbReference type="EMBL" id="JAJEKE010000002">
    <property type="protein sequence ID" value="MCQ1528618.1"/>
    <property type="molecule type" value="Genomic_DNA"/>
</dbReference>
<keyword evidence="1" id="KW-0282">Flagellum</keyword>
<accession>A0ABT1NEL4</accession>
<comment type="caution">
    <text evidence="1">The sequence shown here is derived from an EMBL/GenBank/DDBJ whole genome shotgun (WGS) entry which is preliminary data.</text>
</comment>
<dbReference type="PANTHER" id="PTHR37166:SF1">
    <property type="entry name" value="PROTEIN FLAG"/>
    <property type="match status" value="1"/>
</dbReference>
<dbReference type="InterPro" id="IPR005186">
    <property type="entry name" value="FlaG"/>
</dbReference>
<organism evidence="1 2">
    <name type="scientific">Lutispora saccharofermentans</name>
    <dbReference type="NCBI Taxonomy" id="3024236"/>
    <lineage>
        <taxon>Bacteria</taxon>
        <taxon>Bacillati</taxon>
        <taxon>Bacillota</taxon>
        <taxon>Clostridia</taxon>
        <taxon>Lutisporales</taxon>
        <taxon>Lutisporaceae</taxon>
        <taxon>Lutispora</taxon>
    </lineage>
</organism>
<dbReference type="Proteomes" id="UP001651880">
    <property type="component" value="Unassembled WGS sequence"/>
</dbReference>
<dbReference type="PANTHER" id="PTHR37166">
    <property type="entry name" value="PROTEIN FLAG"/>
    <property type="match status" value="1"/>
</dbReference>
<protein>
    <submittedName>
        <fullName evidence="1">Flagellar protein FlaG</fullName>
    </submittedName>
</protein>
<dbReference type="SUPFAM" id="SSF160214">
    <property type="entry name" value="FlaG-like"/>
    <property type="match status" value="1"/>
</dbReference>
<dbReference type="Gene3D" id="3.30.160.170">
    <property type="entry name" value="FlaG-like"/>
    <property type="match status" value="1"/>
</dbReference>
<proteinExistence type="predicted"/>